<dbReference type="AlphaFoldDB" id="B6IIT6"/>
<dbReference type="InParanoid" id="B6IIT6"/>
<evidence type="ECO:0000313" key="1">
    <source>
        <dbReference type="EMBL" id="CAR99816.1"/>
    </source>
</evidence>
<sequence length="126" mass="14118">MSGRSRSFSLPESGTCLASLLKSNTISTSQTLLICRLARGGKPKKRNDGKKKKRASFSASLSNFNAPFAFLDSFISKHSSIFGCNKKNEETGREEGNRIEEEKELRSFFCMEVFEVVPRERSILNS</sequence>
<evidence type="ECO:0000313" key="2">
    <source>
        <dbReference type="Proteomes" id="UP000008549"/>
    </source>
</evidence>
<name>B6IIT6_CAEBR</name>
<accession>B6IIT6</accession>
<dbReference type="HOGENOM" id="CLU_1983547_0_0_1"/>
<dbReference type="RefSeq" id="XP_045099377.1">
    <property type="nucleotide sequence ID" value="XM_045243829.1"/>
</dbReference>
<organism evidence="1 2">
    <name type="scientific">Caenorhabditis briggsae</name>
    <dbReference type="NCBI Taxonomy" id="6238"/>
    <lineage>
        <taxon>Eukaryota</taxon>
        <taxon>Metazoa</taxon>
        <taxon>Ecdysozoa</taxon>
        <taxon>Nematoda</taxon>
        <taxon>Chromadorea</taxon>
        <taxon>Rhabditida</taxon>
        <taxon>Rhabditina</taxon>
        <taxon>Rhabditomorpha</taxon>
        <taxon>Rhabditoidea</taxon>
        <taxon>Rhabditidae</taxon>
        <taxon>Peloderinae</taxon>
        <taxon>Caenorhabditis</taxon>
    </lineage>
</organism>
<protein>
    <submittedName>
        <fullName evidence="1">Protein CBG25859</fullName>
    </submittedName>
</protein>
<keyword evidence="2" id="KW-1185">Reference proteome</keyword>
<reference evidence="1 2" key="1">
    <citation type="journal article" date="2003" name="PLoS Biol.">
        <title>The genome sequence of Caenorhabditis briggsae: a platform for comparative genomics.</title>
        <authorList>
            <person name="Stein L.D."/>
            <person name="Bao Z."/>
            <person name="Blasiar D."/>
            <person name="Blumenthal T."/>
            <person name="Brent M.R."/>
            <person name="Chen N."/>
            <person name="Chinwalla A."/>
            <person name="Clarke L."/>
            <person name="Clee C."/>
            <person name="Coghlan A."/>
            <person name="Coulson A."/>
            <person name="D'Eustachio P."/>
            <person name="Fitch D.H."/>
            <person name="Fulton L.A."/>
            <person name="Fulton R.E."/>
            <person name="Griffiths-Jones S."/>
            <person name="Harris T.W."/>
            <person name="Hillier L.W."/>
            <person name="Kamath R."/>
            <person name="Kuwabara P.E."/>
            <person name="Mardis E.R."/>
            <person name="Marra M.A."/>
            <person name="Miner T.L."/>
            <person name="Minx P."/>
            <person name="Mullikin J.C."/>
            <person name="Plumb R.W."/>
            <person name="Rogers J."/>
            <person name="Schein J.E."/>
            <person name="Sohrmann M."/>
            <person name="Spieth J."/>
            <person name="Stajich J.E."/>
            <person name="Wei C."/>
            <person name="Willey D."/>
            <person name="Wilson R.K."/>
            <person name="Durbin R."/>
            <person name="Waterston R.H."/>
        </authorList>
    </citation>
    <scope>NUCLEOTIDE SEQUENCE [LARGE SCALE GENOMIC DNA]</scope>
    <source>
        <strain evidence="1 2">AF16</strain>
    </source>
</reference>
<gene>
    <name evidence="1" type="ORF">CBG25859</name>
    <name evidence="1" type="ORF">CBG_25859</name>
</gene>
<dbReference type="CTD" id="68917341"/>
<dbReference type="Proteomes" id="UP000008549">
    <property type="component" value="Unassembled WGS sequence"/>
</dbReference>
<dbReference type="EMBL" id="HE601226">
    <property type="protein sequence ID" value="CAR99816.1"/>
    <property type="molecule type" value="Genomic_DNA"/>
</dbReference>
<proteinExistence type="predicted"/>
<dbReference type="KEGG" id="cbr:CBG_25859"/>
<dbReference type="GeneID" id="68917341"/>
<reference evidence="1 2" key="2">
    <citation type="journal article" date="2011" name="PLoS Genet.">
        <title>Caenorhabditis briggsae recombinant inbred line genotypes reveal inter-strain incompatibility and the evolution of recombination.</title>
        <authorList>
            <person name="Ross J.A."/>
            <person name="Koboldt D.C."/>
            <person name="Staisch J.E."/>
            <person name="Chamberlin H.M."/>
            <person name="Gupta B.P."/>
            <person name="Miller R.D."/>
            <person name="Baird S.E."/>
            <person name="Haag E.S."/>
        </authorList>
    </citation>
    <scope>NUCLEOTIDE SEQUENCE [LARGE SCALE GENOMIC DNA]</scope>
    <source>
        <strain evidence="1 2">AF16</strain>
    </source>
</reference>